<dbReference type="InterPro" id="IPR036856">
    <property type="entry name" value="Ald_Oxase/Xan_DH_a/b_sf"/>
</dbReference>
<protein>
    <submittedName>
        <fullName evidence="4">Xanthine dehydrogenase family protein molybdopterin-binding subunit</fullName>
    </submittedName>
</protein>
<keyword evidence="1" id="KW-0500">Molybdenum</keyword>
<organism evidence="4 5">
    <name type="scientific">Skermanella cutis</name>
    <dbReference type="NCBI Taxonomy" id="2775420"/>
    <lineage>
        <taxon>Bacteria</taxon>
        <taxon>Pseudomonadati</taxon>
        <taxon>Pseudomonadota</taxon>
        <taxon>Alphaproteobacteria</taxon>
        <taxon>Rhodospirillales</taxon>
        <taxon>Azospirillaceae</taxon>
        <taxon>Skermanella</taxon>
    </lineage>
</organism>
<evidence type="ECO:0000259" key="3">
    <source>
        <dbReference type="SMART" id="SM01008"/>
    </source>
</evidence>
<dbReference type="EMBL" id="CP067421">
    <property type="protein sequence ID" value="QQP92866.1"/>
    <property type="molecule type" value="Genomic_DNA"/>
</dbReference>
<dbReference type="InterPro" id="IPR046867">
    <property type="entry name" value="AldOxase/xan_DH_MoCoBD2"/>
</dbReference>
<dbReference type="RefSeq" id="WP_201082110.1">
    <property type="nucleotide sequence ID" value="NZ_CP067421.1"/>
</dbReference>
<accession>A0ABX7BIE1</accession>
<geneLocation type="plasmid" evidence="4 5">
    <name>pTT6-1</name>
</geneLocation>
<dbReference type="Gene3D" id="3.30.365.10">
    <property type="entry name" value="Aldehyde oxidase/xanthine dehydrogenase, molybdopterin binding domain"/>
    <property type="match status" value="4"/>
</dbReference>
<proteinExistence type="predicted"/>
<sequence length="726" mass="77518">MTPNRTADRPRFDAREKVLGRALYAADQAFPGLLHAMTVPATIAKGRILSIDTAAARAVQGVVRIFTHDDFSRIRTTPATRGAYGQPGKGYQPMTVPQVRHRGEPVALVVAETLEAAIEGAEAVTVRYAEEPFSALMEDGLAGPEAEVARQHRSGDAEAAFAGAAHVVDVEYLHPQQHHNPIELISTTAAFEGGTLRIYEGTQAAAAFAGGLAGMMGMEPQALRGVSPYTGGGFGQKNGVQEQSVLVASAALLLRRPVKLVMPRGQLFHTASYRPRSRHRVRLAADGSGRLLAGIYETVQQNSRYDGFASDHGANPPRMYDYGAWRGSERIIRVDSQTPGHQRAPYEHPASYATECAIDELAGALGMDPVSLRLANDARRDPITGKPFSSRHLAECLRRGAALFGWDRRRSVPGTLAAGNGDLIGLGVACGSYKAAMTPSVTTLRLSASGRCEIATSGHEMGQGLRSVIAEELIDVLGADPGRIEIRIGDTGHAPQHLTAGSWGAGSAAPAARAAALRLREELVLLTGAALSEEPVHVQLARTRRPFLEVTVDTVPLGKDRQAIEQLRRGVLATTGPEYPDFLAFSWIAHFAEVHVEPSTGRVRVERVVSVADCGRVMNRRTAESQVRSGVVWGIGAALREVGEIDPRFGGALNNDLAEYVVPVNADIGAIDVDFIDEPDIQLNISGVKGLGEVAMVGAAAAIVNAVHNATGKRIRHLPIRVEDLL</sequence>
<evidence type="ECO:0000313" key="4">
    <source>
        <dbReference type="EMBL" id="QQP92866.1"/>
    </source>
</evidence>
<keyword evidence="5" id="KW-1185">Reference proteome</keyword>
<dbReference type="InterPro" id="IPR000674">
    <property type="entry name" value="Ald_Oxase/Xan_DH_a/b"/>
</dbReference>
<evidence type="ECO:0000313" key="5">
    <source>
        <dbReference type="Proteomes" id="UP000595197"/>
    </source>
</evidence>
<evidence type="ECO:0000256" key="1">
    <source>
        <dbReference type="ARBA" id="ARBA00022505"/>
    </source>
</evidence>
<dbReference type="PANTHER" id="PTHR11908:SF132">
    <property type="entry name" value="ALDEHYDE OXIDASE 1-RELATED"/>
    <property type="match status" value="1"/>
</dbReference>
<evidence type="ECO:0000256" key="2">
    <source>
        <dbReference type="ARBA" id="ARBA00023002"/>
    </source>
</evidence>
<dbReference type="InterPro" id="IPR037165">
    <property type="entry name" value="AldOxase/xan_DH_Mopterin-bd_sf"/>
</dbReference>
<dbReference type="SUPFAM" id="SSF54665">
    <property type="entry name" value="CO dehydrogenase molybdoprotein N-domain-like"/>
    <property type="match status" value="1"/>
</dbReference>
<gene>
    <name evidence="4" type="ORF">IGS68_30985</name>
</gene>
<keyword evidence="4" id="KW-0614">Plasmid</keyword>
<reference evidence="4" key="1">
    <citation type="submission" date="2021-02" db="EMBL/GenBank/DDBJ databases">
        <title>Skermanella TT6 skin isolate.</title>
        <authorList>
            <person name="Lee K."/>
            <person name="Ganzorig M."/>
        </authorList>
    </citation>
    <scope>NUCLEOTIDE SEQUENCE</scope>
    <source>
        <strain evidence="4">TT6</strain>
    </source>
</reference>
<dbReference type="Gene3D" id="3.90.1170.50">
    <property type="entry name" value="Aldehyde oxidase/xanthine dehydrogenase, a/b hammerhead"/>
    <property type="match status" value="1"/>
</dbReference>
<feature type="domain" description="Aldehyde oxidase/xanthine dehydrogenase a/b hammerhead" evidence="3">
    <location>
        <begin position="19"/>
        <end position="132"/>
    </location>
</feature>
<keyword evidence="2" id="KW-0560">Oxidoreductase</keyword>
<dbReference type="Pfam" id="PF02738">
    <property type="entry name" value="MoCoBD_1"/>
    <property type="match status" value="1"/>
</dbReference>
<dbReference type="Pfam" id="PF20256">
    <property type="entry name" value="MoCoBD_2"/>
    <property type="match status" value="1"/>
</dbReference>
<dbReference type="Pfam" id="PF01315">
    <property type="entry name" value="Ald_Xan_dh_C"/>
    <property type="match status" value="1"/>
</dbReference>
<dbReference type="InterPro" id="IPR008274">
    <property type="entry name" value="AldOxase/xan_DH_MoCoBD1"/>
</dbReference>
<dbReference type="InterPro" id="IPR016208">
    <property type="entry name" value="Ald_Oxase/xanthine_DH-like"/>
</dbReference>
<dbReference type="SMART" id="SM01008">
    <property type="entry name" value="Ald_Xan_dh_C"/>
    <property type="match status" value="1"/>
</dbReference>
<dbReference type="SUPFAM" id="SSF56003">
    <property type="entry name" value="Molybdenum cofactor-binding domain"/>
    <property type="match status" value="1"/>
</dbReference>
<name>A0ABX7BIE1_9PROT</name>
<dbReference type="Proteomes" id="UP000595197">
    <property type="component" value="Plasmid pTT6-1"/>
</dbReference>
<dbReference type="PANTHER" id="PTHR11908">
    <property type="entry name" value="XANTHINE DEHYDROGENASE"/>
    <property type="match status" value="1"/>
</dbReference>